<evidence type="ECO:0000259" key="5">
    <source>
        <dbReference type="Pfam" id="PF03081"/>
    </source>
</evidence>
<dbReference type="GO" id="GO:0005935">
    <property type="term" value="C:cellular bud neck"/>
    <property type="evidence" value="ECO:0007669"/>
    <property type="project" value="UniProtKB-SubCell"/>
</dbReference>
<dbReference type="GO" id="GO:0006887">
    <property type="term" value="P:exocytosis"/>
    <property type="evidence" value="ECO:0007669"/>
    <property type="project" value="UniProtKB-KW"/>
</dbReference>
<gene>
    <name evidence="6" type="ORF">BCR35DRAFT_336409</name>
</gene>
<comment type="similarity">
    <text evidence="1 4">Belongs to the EXO70 family.</text>
</comment>
<dbReference type="Gene3D" id="1.20.1280.170">
    <property type="entry name" value="Exocyst complex component Exo70"/>
    <property type="match status" value="1"/>
</dbReference>
<dbReference type="OrthoDB" id="1922221at2759"/>
<dbReference type="FunCoup" id="A0A1Y2C5C2">
    <property type="interactions" value="18"/>
</dbReference>
<reference evidence="6 7" key="1">
    <citation type="submission" date="2016-07" db="EMBL/GenBank/DDBJ databases">
        <title>Pervasive Adenine N6-methylation of Active Genes in Fungi.</title>
        <authorList>
            <consortium name="DOE Joint Genome Institute"/>
            <person name="Mondo S.J."/>
            <person name="Dannebaum R.O."/>
            <person name="Kuo R.C."/>
            <person name="Labutti K."/>
            <person name="Haridas S."/>
            <person name="Kuo A."/>
            <person name="Salamov A."/>
            <person name="Ahrendt S.R."/>
            <person name="Lipzen A."/>
            <person name="Sullivan W."/>
            <person name="Andreopoulos W.B."/>
            <person name="Clum A."/>
            <person name="Lindquist E."/>
            <person name="Daum C."/>
            <person name="Ramamoorthy G.K."/>
            <person name="Gryganskyi A."/>
            <person name="Culley D."/>
            <person name="Magnuson J.K."/>
            <person name="James T.Y."/>
            <person name="O'Malley M.A."/>
            <person name="Stajich J.E."/>
            <person name="Spatafora J.W."/>
            <person name="Visel A."/>
            <person name="Grigoriev I.V."/>
        </authorList>
    </citation>
    <scope>NUCLEOTIDE SEQUENCE [LARGE SCALE GENOMIC DNA]</scope>
    <source>
        <strain evidence="6 7">62-1032</strain>
    </source>
</reference>
<proteinExistence type="inferred from homology"/>
<accession>A0A1Y2C5C2</accession>
<dbReference type="EMBL" id="MCGR01000133">
    <property type="protein sequence ID" value="ORY42136.1"/>
    <property type="molecule type" value="Genomic_DNA"/>
</dbReference>
<evidence type="ECO:0000313" key="6">
    <source>
        <dbReference type="EMBL" id="ORY42136.1"/>
    </source>
</evidence>
<evidence type="ECO:0000256" key="4">
    <source>
        <dbReference type="RuleBase" id="RU365026"/>
    </source>
</evidence>
<dbReference type="Pfam" id="PF20669">
    <property type="entry name" value="Exo70_N"/>
    <property type="match status" value="1"/>
</dbReference>
<name>A0A1Y2C5C2_9BASI</name>
<comment type="subcellular location">
    <subcellularLocation>
        <location evidence="4">Bud</location>
    </subcellularLocation>
    <subcellularLocation>
        <location evidence="4">Bud neck</location>
    </subcellularLocation>
</comment>
<sequence length="633" mass="69735">MFSTRLHSSTSNSAAFEQSNADLTLLAQSLSKSKRITDQMTSRLGDFDDRLARLEKSLVPIHRQTGRLTRVSKNLESTIRSIDGLLGHQDLVEREQGLIQAGPNASDLKPYLAALDRLTSAAEALRKTDAQGQSATLTQMGALIEQGARQLVAVFGRWTKETSPQMDAGSLYDKAVPRPLFLLPRERHSLITYLRALPDIGAKVSKDLEFTYADVRAGYVEDSLKNCGKDVLVDATPALSASLERRGLGRFLDVFFSLAKSEHALLGTVFANVPPPTRRDIYAAILPPSLGILYTTGQQLNALIKKQLHALIPIAFSSFTELQERGSEFEEWIRAKAARKDNEVGELLHAFRGSCLTSLPEFIDDTKQWGTKPPTAAEISSAGVSPMTVNVVNFMRQLSDNQATVESFLTVLGPGNWGGPSNRSPLANKDEEDPSLLTRYLNDVLSTLLTSLESRSRSLRSRQGFSAIFLLNNVSYIRREVLSSQVGDLLGEACEDSLNKKMRSTKASYLEIWSPLVSAMLDAGLDQSGAAGAIKAGIGAVKGVGTERRELKDRFLRFNDAFAEVEALHQVAKLDEGEAELRERLKGEVERMLIPTYTKFLARHRNGEFSKNPSKYLKLDADQLASKMATLFE</sequence>
<comment type="function">
    <text evidence="4">Involved in the secretory pathway as part of the exocyst complex which tethers secretory vesicles to the sites of exocytosis. Also plays a role in the assembly of the exocyst.</text>
</comment>
<feature type="domain" description="Exocyst complex subunit Exo70 C-terminal" evidence="5">
    <location>
        <begin position="247"/>
        <end position="628"/>
    </location>
</feature>
<dbReference type="GO" id="GO:0015031">
    <property type="term" value="P:protein transport"/>
    <property type="evidence" value="ECO:0007669"/>
    <property type="project" value="UniProtKB-KW"/>
</dbReference>
<organism evidence="6 7">
    <name type="scientific">Leucosporidium creatinivorum</name>
    <dbReference type="NCBI Taxonomy" id="106004"/>
    <lineage>
        <taxon>Eukaryota</taxon>
        <taxon>Fungi</taxon>
        <taxon>Dikarya</taxon>
        <taxon>Basidiomycota</taxon>
        <taxon>Pucciniomycotina</taxon>
        <taxon>Microbotryomycetes</taxon>
        <taxon>Leucosporidiales</taxon>
        <taxon>Leucosporidium</taxon>
    </lineage>
</organism>
<dbReference type="Pfam" id="PF03081">
    <property type="entry name" value="Exo70_C"/>
    <property type="match status" value="1"/>
</dbReference>
<evidence type="ECO:0000256" key="1">
    <source>
        <dbReference type="ARBA" id="ARBA00006756"/>
    </source>
</evidence>
<dbReference type="InterPro" id="IPR004140">
    <property type="entry name" value="Exo70"/>
</dbReference>
<dbReference type="PANTHER" id="PTHR12542">
    <property type="entry name" value="EXOCYST COMPLEX PROTEIN EXO70"/>
    <property type="match status" value="1"/>
</dbReference>
<comment type="caution">
    <text evidence="6">The sequence shown here is derived from an EMBL/GenBank/DDBJ whole genome shotgun (WGS) entry which is preliminary data.</text>
</comment>
<keyword evidence="4" id="KW-0653">Protein transport</keyword>
<keyword evidence="7" id="KW-1185">Reference proteome</keyword>
<dbReference type="InterPro" id="IPR016159">
    <property type="entry name" value="Cullin_repeat-like_dom_sf"/>
</dbReference>
<dbReference type="PANTHER" id="PTHR12542:SF41">
    <property type="entry name" value="EXOCYST COMPLEX COMPONENT 7"/>
    <property type="match status" value="1"/>
</dbReference>
<dbReference type="AlphaFoldDB" id="A0A1Y2C5C2"/>
<dbReference type="GO" id="GO:0000145">
    <property type="term" value="C:exocyst"/>
    <property type="evidence" value="ECO:0007669"/>
    <property type="project" value="InterPro"/>
</dbReference>
<dbReference type="InterPro" id="IPR046364">
    <property type="entry name" value="Exo70_C"/>
</dbReference>
<evidence type="ECO:0000256" key="3">
    <source>
        <dbReference type="ARBA" id="ARBA00022483"/>
    </source>
</evidence>
<evidence type="ECO:0000256" key="2">
    <source>
        <dbReference type="ARBA" id="ARBA00022448"/>
    </source>
</evidence>
<keyword evidence="3 4" id="KW-0268">Exocytosis</keyword>
<protein>
    <recommendedName>
        <fullName evidence="4">Exocyst complex protein EXO70</fullName>
    </recommendedName>
</protein>
<evidence type="ECO:0000313" key="7">
    <source>
        <dbReference type="Proteomes" id="UP000193467"/>
    </source>
</evidence>
<dbReference type="InParanoid" id="A0A1Y2C5C2"/>
<dbReference type="GO" id="GO:0005546">
    <property type="term" value="F:phosphatidylinositol-4,5-bisphosphate binding"/>
    <property type="evidence" value="ECO:0007669"/>
    <property type="project" value="InterPro"/>
</dbReference>
<dbReference type="STRING" id="106004.A0A1Y2C5C2"/>
<dbReference type="SUPFAM" id="SSF74788">
    <property type="entry name" value="Cullin repeat-like"/>
    <property type="match status" value="1"/>
</dbReference>
<dbReference type="Proteomes" id="UP000193467">
    <property type="component" value="Unassembled WGS sequence"/>
</dbReference>
<keyword evidence="2 4" id="KW-0813">Transport</keyword>